<dbReference type="GO" id="GO:0032259">
    <property type="term" value="P:methylation"/>
    <property type="evidence" value="ECO:0007669"/>
    <property type="project" value="UniProtKB-KW"/>
</dbReference>
<dbReference type="Pfam" id="PF04191">
    <property type="entry name" value="PEMT"/>
    <property type="match status" value="1"/>
</dbReference>
<dbReference type="EC" id="2.1.1.100" evidence="5"/>
<gene>
    <name evidence="5" type="ORF">ABEG17_08660</name>
</gene>
<name>A0AAU7JYR5_9MICO</name>
<keyword evidence="5" id="KW-0489">Methyltransferase</keyword>
<proteinExistence type="predicted"/>
<sequence length="130" mass="14023">MTATITLASVAMAASAATRFRRSGTTLDPLQPDHASVLVTSGANTITRNPMYVGLSGLLLAHAAWRGSWAALLPVAGFVAFIDRTQIPVEEAALHEKFGAAYEAYQANSPRWIDQRSLNGLQRLVDQQRS</sequence>
<dbReference type="EMBL" id="CP157483">
    <property type="protein sequence ID" value="XBO45385.1"/>
    <property type="molecule type" value="Genomic_DNA"/>
</dbReference>
<dbReference type="GO" id="GO:0004671">
    <property type="term" value="F:protein C-terminal S-isoprenylcysteine carboxyl O-methyltransferase activity"/>
    <property type="evidence" value="ECO:0007669"/>
    <property type="project" value="UniProtKB-EC"/>
</dbReference>
<keyword evidence="5" id="KW-0808">Transferase</keyword>
<dbReference type="AlphaFoldDB" id="A0AAU7JYR5"/>
<accession>A0AAU7JYR5</accession>
<organism evidence="5">
    <name type="scientific">Pedococcus sp. KACC 23699</name>
    <dbReference type="NCBI Taxonomy" id="3149228"/>
    <lineage>
        <taxon>Bacteria</taxon>
        <taxon>Bacillati</taxon>
        <taxon>Actinomycetota</taxon>
        <taxon>Actinomycetes</taxon>
        <taxon>Micrococcales</taxon>
        <taxon>Intrasporangiaceae</taxon>
        <taxon>Pedococcus</taxon>
    </lineage>
</organism>
<evidence type="ECO:0000313" key="5">
    <source>
        <dbReference type="EMBL" id="XBO45385.1"/>
    </source>
</evidence>
<dbReference type="RefSeq" id="WP_406832880.1">
    <property type="nucleotide sequence ID" value="NZ_CP157483.1"/>
</dbReference>
<keyword evidence="2" id="KW-0812">Transmembrane</keyword>
<evidence type="ECO:0000256" key="4">
    <source>
        <dbReference type="ARBA" id="ARBA00023136"/>
    </source>
</evidence>
<reference evidence="5" key="1">
    <citation type="submission" date="2024-05" db="EMBL/GenBank/DDBJ databases">
        <authorList>
            <person name="Kim S."/>
            <person name="Heo J."/>
            <person name="Choi H."/>
            <person name="Choi Y."/>
            <person name="Kwon S.-W."/>
            <person name="Kim Y."/>
        </authorList>
    </citation>
    <scope>NUCLEOTIDE SEQUENCE</scope>
    <source>
        <strain evidence="5">KACC 23699</strain>
    </source>
</reference>
<protein>
    <submittedName>
        <fullName evidence="5">Isoprenylcysteine carboxylmethyltransferase family protein</fullName>
        <ecNumber evidence="5">2.1.1.100</ecNumber>
        <ecNumber evidence="5">2.1.1.334</ecNumber>
    </submittedName>
</protein>
<dbReference type="GO" id="GO:0012505">
    <property type="term" value="C:endomembrane system"/>
    <property type="evidence" value="ECO:0007669"/>
    <property type="project" value="UniProtKB-SubCell"/>
</dbReference>
<comment type="subcellular location">
    <subcellularLocation>
        <location evidence="1">Endomembrane system</location>
        <topology evidence="1">Multi-pass membrane protein</topology>
    </subcellularLocation>
</comment>
<dbReference type="Gene3D" id="1.20.120.1630">
    <property type="match status" value="1"/>
</dbReference>
<dbReference type="InterPro" id="IPR007318">
    <property type="entry name" value="Phopholipid_MeTrfase"/>
</dbReference>
<keyword evidence="3" id="KW-1133">Transmembrane helix</keyword>
<evidence type="ECO:0000256" key="3">
    <source>
        <dbReference type="ARBA" id="ARBA00022989"/>
    </source>
</evidence>
<evidence type="ECO:0000256" key="1">
    <source>
        <dbReference type="ARBA" id="ARBA00004127"/>
    </source>
</evidence>
<evidence type="ECO:0000256" key="2">
    <source>
        <dbReference type="ARBA" id="ARBA00022692"/>
    </source>
</evidence>
<dbReference type="EC" id="2.1.1.334" evidence="5"/>
<keyword evidence="4" id="KW-0472">Membrane</keyword>